<feature type="non-terminal residue" evidence="1">
    <location>
        <position position="1"/>
    </location>
</feature>
<proteinExistence type="predicted"/>
<dbReference type="EMBL" id="LAZR01027998">
    <property type="protein sequence ID" value="KKL63942.1"/>
    <property type="molecule type" value="Genomic_DNA"/>
</dbReference>
<comment type="caution">
    <text evidence="1">The sequence shown here is derived from an EMBL/GenBank/DDBJ whole genome shotgun (WGS) entry which is preliminary data.</text>
</comment>
<dbReference type="AlphaFoldDB" id="A0A0F9GLC0"/>
<gene>
    <name evidence="1" type="ORF">LCGC14_2170040</name>
</gene>
<organism evidence="1">
    <name type="scientific">marine sediment metagenome</name>
    <dbReference type="NCBI Taxonomy" id="412755"/>
    <lineage>
        <taxon>unclassified sequences</taxon>
        <taxon>metagenomes</taxon>
        <taxon>ecological metagenomes</taxon>
    </lineage>
</organism>
<reference evidence="1" key="1">
    <citation type="journal article" date="2015" name="Nature">
        <title>Complex archaea that bridge the gap between prokaryotes and eukaryotes.</title>
        <authorList>
            <person name="Spang A."/>
            <person name="Saw J.H."/>
            <person name="Jorgensen S.L."/>
            <person name="Zaremba-Niedzwiedzka K."/>
            <person name="Martijn J."/>
            <person name="Lind A.E."/>
            <person name="van Eijk R."/>
            <person name="Schleper C."/>
            <person name="Guy L."/>
            <person name="Ettema T.J."/>
        </authorList>
    </citation>
    <scope>NUCLEOTIDE SEQUENCE</scope>
</reference>
<evidence type="ECO:0000313" key="1">
    <source>
        <dbReference type="EMBL" id="KKL63942.1"/>
    </source>
</evidence>
<sequence length="34" mass="3753">IEAELPVEGSTRKLITVRKGVKDPVYKKGHGPHL</sequence>
<accession>A0A0F9GLC0</accession>
<protein>
    <submittedName>
        <fullName evidence="1">Uncharacterized protein</fullName>
    </submittedName>
</protein>
<name>A0A0F9GLC0_9ZZZZ</name>